<dbReference type="EMBL" id="BCSX01000047">
    <property type="protein sequence ID" value="GAS91367.1"/>
    <property type="molecule type" value="Genomic_DNA"/>
</dbReference>
<comment type="caution">
    <text evidence="3">The sequence shown here is derived from an EMBL/GenBank/DDBJ whole genome shotgun (WGS) entry which is preliminary data.</text>
</comment>
<dbReference type="RefSeq" id="WP_062831276.1">
    <property type="nucleotide sequence ID" value="NZ_BCSX01000047.1"/>
</dbReference>
<proteinExistence type="predicted"/>
<reference evidence="4" key="2">
    <citation type="submission" date="2016-02" db="EMBL/GenBank/DDBJ databases">
        <title>Draft genome sequence of five rapidly growing Mycobacterium species.</title>
        <authorList>
            <person name="Katahira K."/>
            <person name="Gotou Y."/>
            <person name="Iida K."/>
            <person name="Ogura Y."/>
            <person name="Hayashi T."/>
        </authorList>
    </citation>
    <scope>NUCLEOTIDE SEQUENCE [LARGE SCALE GENOMIC DNA]</scope>
    <source>
        <strain evidence="4">JCM15654</strain>
    </source>
</reference>
<keyword evidence="4" id="KW-1185">Reference proteome</keyword>
<dbReference type="AlphaFoldDB" id="A0A117I797"/>
<evidence type="ECO:0000259" key="2">
    <source>
        <dbReference type="PROSITE" id="PS50263"/>
    </source>
</evidence>
<dbReference type="Proteomes" id="UP000069620">
    <property type="component" value="Unassembled WGS sequence"/>
</dbReference>
<gene>
    <name evidence="3" type="ORF">RMCB_5463</name>
</gene>
<accession>A0A117I797</accession>
<dbReference type="Pfam" id="PF00795">
    <property type="entry name" value="CN_hydrolase"/>
    <property type="match status" value="1"/>
</dbReference>
<feature type="domain" description="CN hydrolase" evidence="2">
    <location>
        <begin position="15"/>
        <end position="259"/>
    </location>
</feature>
<keyword evidence="1 3" id="KW-0378">Hydrolase</keyword>
<dbReference type="GO" id="GO:0050126">
    <property type="term" value="F:N-carbamoylputrescine amidase activity"/>
    <property type="evidence" value="ECO:0007669"/>
    <property type="project" value="TreeGrafter"/>
</dbReference>
<sequence>MTDPSNPTSARAVSVAVAACQVAPVLGDPQANRHIVANAVDEAAAAGARVVVLPELVSSGYVFADRAEAARSAEPVDGPTLQMWCGLARTHHLVLVGGFCELGDGDALHNSAAVVDHTGVRAVYRKTHLWDRERLIFTPGDAPPPVVDTEIGRISTVICYDLEFPEWVRLPALAGAQLLAAPVNWPAYPRRDDQRPLEVVRVQADASVNRMAVIACDRAGVERDVDWVGGSAVIDADGWVLAGGNSTTEPHTVTAEVDLDLALDKRVGGLSDIHADRRPELYEGVTHRVSGAR</sequence>
<dbReference type="InterPro" id="IPR036526">
    <property type="entry name" value="C-N_Hydrolase_sf"/>
</dbReference>
<dbReference type="InterPro" id="IPR003010">
    <property type="entry name" value="C-N_Hydrolase"/>
</dbReference>
<dbReference type="PANTHER" id="PTHR43674">
    <property type="entry name" value="NITRILASE C965.09-RELATED"/>
    <property type="match status" value="1"/>
</dbReference>
<dbReference type="STRING" id="146020.RMCB_5463"/>
<name>A0A117I797_9MYCO</name>
<protein>
    <submittedName>
        <fullName evidence="3">Hydrolase</fullName>
    </submittedName>
</protein>
<dbReference type="OrthoDB" id="4008466at2"/>
<organism evidence="3 4">
    <name type="scientific">Mycolicibacterium brisbanense</name>
    <dbReference type="NCBI Taxonomy" id="146020"/>
    <lineage>
        <taxon>Bacteria</taxon>
        <taxon>Bacillati</taxon>
        <taxon>Actinomycetota</taxon>
        <taxon>Actinomycetes</taxon>
        <taxon>Mycobacteriales</taxon>
        <taxon>Mycobacteriaceae</taxon>
        <taxon>Mycolicibacterium</taxon>
    </lineage>
</organism>
<dbReference type="PANTHER" id="PTHR43674:SF2">
    <property type="entry name" value="BETA-UREIDOPROPIONASE"/>
    <property type="match status" value="1"/>
</dbReference>
<evidence type="ECO:0000256" key="1">
    <source>
        <dbReference type="ARBA" id="ARBA00022801"/>
    </source>
</evidence>
<dbReference type="Gene3D" id="3.60.110.10">
    <property type="entry name" value="Carbon-nitrogen hydrolase"/>
    <property type="match status" value="1"/>
</dbReference>
<dbReference type="SUPFAM" id="SSF56317">
    <property type="entry name" value="Carbon-nitrogen hydrolase"/>
    <property type="match status" value="1"/>
</dbReference>
<evidence type="ECO:0000313" key="4">
    <source>
        <dbReference type="Proteomes" id="UP000069620"/>
    </source>
</evidence>
<dbReference type="InterPro" id="IPR050345">
    <property type="entry name" value="Aliph_Amidase/BUP"/>
</dbReference>
<reference evidence="4" key="1">
    <citation type="journal article" date="2016" name="Genome Announc.">
        <title>Draft Genome Sequences of Five Rapidly Growing Mycobacterium Species, M. thermoresistibile, M. fortuitum subsp. acetamidolyticum, M. canariasense, M. brisbanense, and M. novocastrense.</title>
        <authorList>
            <person name="Katahira K."/>
            <person name="Ogura Y."/>
            <person name="Gotoh Y."/>
            <person name="Hayashi T."/>
        </authorList>
    </citation>
    <scope>NUCLEOTIDE SEQUENCE [LARGE SCALE GENOMIC DNA]</scope>
    <source>
        <strain evidence="4">JCM15654</strain>
    </source>
</reference>
<evidence type="ECO:0000313" key="3">
    <source>
        <dbReference type="EMBL" id="GAS91367.1"/>
    </source>
</evidence>
<dbReference type="PROSITE" id="PS50263">
    <property type="entry name" value="CN_HYDROLASE"/>
    <property type="match status" value="1"/>
</dbReference>
<dbReference type="GO" id="GO:0033388">
    <property type="term" value="P:putrescine biosynthetic process from arginine"/>
    <property type="evidence" value="ECO:0007669"/>
    <property type="project" value="TreeGrafter"/>
</dbReference>